<comment type="function">
    <text evidence="7">Involved in the regulation of gamete interactions during the double fertilization and to prevent multiple-pollen tube attraction; mediates the redistribution of the gamete fusogen HAP2/GCS1 to the cell surface after secretion upon sperm arrival.</text>
</comment>
<evidence type="ECO:0000256" key="9">
    <source>
        <dbReference type="SAM" id="MobiDB-lite"/>
    </source>
</evidence>
<evidence type="ECO:0000256" key="7">
    <source>
        <dbReference type="ARBA" id="ARBA00034457"/>
    </source>
</evidence>
<dbReference type="GO" id="GO:2000008">
    <property type="term" value="P:regulation of protein localization to cell surface"/>
    <property type="evidence" value="ECO:0007669"/>
    <property type="project" value="UniProtKB-ARBA"/>
</dbReference>
<dbReference type="InterPro" id="IPR008502">
    <property type="entry name" value="Prolamin-like"/>
</dbReference>
<dbReference type="GO" id="GO:0009567">
    <property type="term" value="P:double fertilization forming a zygote and endosperm"/>
    <property type="evidence" value="ECO:0007669"/>
    <property type="project" value="InterPro"/>
</dbReference>
<evidence type="ECO:0000256" key="10">
    <source>
        <dbReference type="SAM" id="SignalP"/>
    </source>
</evidence>
<evidence type="ECO:0000256" key="3">
    <source>
        <dbReference type="ARBA" id="ARBA00022525"/>
    </source>
</evidence>
<feature type="chain" id="PRO_5015699621" evidence="10">
    <location>
        <begin position="23"/>
        <end position="180"/>
    </location>
</feature>
<proteinExistence type="inferred from homology"/>
<protein>
    <submittedName>
        <fullName evidence="12">Prolamin-like domain-containing protein</fullName>
    </submittedName>
</protein>
<dbReference type="Pfam" id="PF05617">
    <property type="entry name" value="Prolamin_like"/>
    <property type="match status" value="1"/>
</dbReference>
<sequence length="180" mass="19348">MANVSLITVLILVATMSLLVNTRPLTNTTTYDASTLAARLKLDYYEEGGSPGCWETLFELQSCTGEILLFFLNGETYLGPACCMAIVKIEKQCWPNLLGSLGFNSQEGDILRGYCDASEDNRDGPMATPPPKLANITGRLPRPANTTPPPPKPANTTGHLPRSANTTPPPPKPVNITTSD</sequence>
<keyword evidence="4 10" id="KW-0732">Signal</keyword>
<keyword evidence="3" id="KW-0964">Secreted</keyword>
<comment type="subcellular location">
    <subcellularLocation>
        <location evidence="1">Cytoplasmic vesicle</location>
    </subcellularLocation>
    <subcellularLocation>
        <location evidence="2">Secreted</location>
    </subcellularLocation>
</comment>
<comment type="similarity">
    <text evidence="8">Belongs to the plant egg cell-secreted peptide family.</text>
</comment>
<accession>A0A2U1QIL8</accession>
<keyword evidence="6" id="KW-0968">Cytoplasmic vesicle</keyword>
<evidence type="ECO:0000256" key="2">
    <source>
        <dbReference type="ARBA" id="ARBA00004613"/>
    </source>
</evidence>
<gene>
    <name evidence="12" type="ORF">CTI12_AA025870</name>
</gene>
<feature type="domain" description="Prolamin-like" evidence="11">
    <location>
        <begin position="53"/>
        <end position="116"/>
    </location>
</feature>
<evidence type="ECO:0000256" key="8">
    <source>
        <dbReference type="ARBA" id="ARBA00034484"/>
    </source>
</evidence>
<evidence type="ECO:0000313" key="13">
    <source>
        <dbReference type="Proteomes" id="UP000245207"/>
    </source>
</evidence>
<reference evidence="12 13" key="1">
    <citation type="journal article" date="2018" name="Mol. Plant">
        <title>The genome of Artemisia annua provides insight into the evolution of Asteraceae family and artemisinin biosynthesis.</title>
        <authorList>
            <person name="Shen Q."/>
            <person name="Zhang L."/>
            <person name="Liao Z."/>
            <person name="Wang S."/>
            <person name="Yan T."/>
            <person name="Shi P."/>
            <person name="Liu M."/>
            <person name="Fu X."/>
            <person name="Pan Q."/>
            <person name="Wang Y."/>
            <person name="Lv Z."/>
            <person name="Lu X."/>
            <person name="Zhang F."/>
            <person name="Jiang W."/>
            <person name="Ma Y."/>
            <person name="Chen M."/>
            <person name="Hao X."/>
            <person name="Li L."/>
            <person name="Tang Y."/>
            <person name="Lv G."/>
            <person name="Zhou Y."/>
            <person name="Sun X."/>
            <person name="Brodelius P.E."/>
            <person name="Rose J.K.C."/>
            <person name="Tang K."/>
        </authorList>
    </citation>
    <scope>NUCLEOTIDE SEQUENCE [LARGE SCALE GENOMIC DNA]</scope>
    <source>
        <strain evidence="13">cv. Huhao1</strain>
        <tissue evidence="12">Leaf</tissue>
    </source>
</reference>
<evidence type="ECO:0000256" key="6">
    <source>
        <dbReference type="ARBA" id="ARBA00023329"/>
    </source>
</evidence>
<dbReference type="AlphaFoldDB" id="A0A2U1QIL8"/>
<feature type="region of interest" description="Disordered" evidence="9">
    <location>
        <begin position="115"/>
        <end position="180"/>
    </location>
</feature>
<dbReference type="PANTHER" id="PTHR35293">
    <property type="entry name" value="EGG CELL-SECRETED PROTEIN 1.5"/>
    <property type="match status" value="1"/>
</dbReference>
<dbReference type="EMBL" id="PKPP01000099">
    <property type="protein sequence ID" value="PWA97807.1"/>
    <property type="molecule type" value="Genomic_DNA"/>
</dbReference>
<dbReference type="PANTHER" id="PTHR35293:SF1">
    <property type="entry name" value="EGG CELL-SECRETED PROTEIN 1.5"/>
    <property type="match status" value="1"/>
</dbReference>
<dbReference type="GO" id="GO:0005576">
    <property type="term" value="C:extracellular region"/>
    <property type="evidence" value="ECO:0007669"/>
    <property type="project" value="UniProtKB-SubCell"/>
</dbReference>
<dbReference type="STRING" id="35608.A0A2U1QIL8"/>
<evidence type="ECO:0000256" key="1">
    <source>
        <dbReference type="ARBA" id="ARBA00004541"/>
    </source>
</evidence>
<evidence type="ECO:0000259" key="11">
    <source>
        <dbReference type="Pfam" id="PF05617"/>
    </source>
</evidence>
<dbReference type="GO" id="GO:0031410">
    <property type="term" value="C:cytoplasmic vesicle"/>
    <property type="evidence" value="ECO:0007669"/>
    <property type="project" value="UniProtKB-SubCell"/>
</dbReference>
<dbReference type="GO" id="GO:0080155">
    <property type="term" value="P:regulation of double fertilization forming a zygote and endosperm"/>
    <property type="evidence" value="ECO:0007669"/>
    <property type="project" value="UniProtKB-ARBA"/>
</dbReference>
<dbReference type="OrthoDB" id="776947at2759"/>
<organism evidence="12 13">
    <name type="scientific">Artemisia annua</name>
    <name type="common">Sweet wormwood</name>
    <dbReference type="NCBI Taxonomy" id="35608"/>
    <lineage>
        <taxon>Eukaryota</taxon>
        <taxon>Viridiplantae</taxon>
        <taxon>Streptophyta</taxon>
        <taxon>Embryophyta</taxon>
        <taxon>Tracheophyta</taxon>
        <taxon>Spermatophyta</taxon>
        <taxon>Magnoliopsida</taxon>
        <taxon>eudicotyledons</taxon>
        <taxon>Gunneridae</taxon>
        <taxon>Pentapetalae</taxon>
        <taxon>asterids</taxon>
        <taxon>campanulids</taxon>
        <taxon>Asterales</taxon>
        <taxon>Asteraceae</taxon>
        <taxon>Asteroideae</taxon>
        <taxon>Anthemideae</taxon>
        <taxon>Artemisiinae</taxon>
        <taxon>Artemisia</taxon>
    </lineage>
</organism>
<evidence type="ECO:0000256" key="5">
    <source>
        <dbReference type="ARBA" id="ARBA00023279"/>
    </source>
</evidence>
<dbReference type="Proteomes" id="UP000245207">
    <property type="component" value="Unassembled WGS sequence"/>
</dbReference>
<feature type="signal peptide" evidence="10">
    <location>
        <begin position="1"/>
        <end position="22"/>
    </location>
</feature>
<comment type="caution">
    <text evidence="12">The sequence shown here is derived from an EMBL/GenBank/DDBJ whole genome shotgun (WGS) entry which is preliminary data.</text>
</comment>
<keyword evidence="5" id="KW-0278">Fertilization</keyword>
<name>A0A2U1QIL8_ARTAN</name>
<evidence type="ECO:0000256" key="4">
    <source>
        <dbReference type="ARBA" id="ARBA00022729"/>
    </source>
</evidence>
<evidence type="ECO:0000313" key="12">
    <source>
        <dbReference type="EMBL" id="PWA97807.1"/>
    </source>
</evidence>
<keyword evidence="13" id="KW-1185">Reference proteome</keyword>
<dbReference type="InterPro" id="IPR044711">
    <property type="entry name" value="EC11-15"/>
</dbReference>